<evidence type="ECO:0000256" key="1">
    <source>
        <dbReference type="ARBA" id="ARBA00007495"/>
    </source>
</evidence>
<gene>
    <name evidence="9 11" type="ORF">P152DRAFT_453079</name>
</gene>
<dbReference type="InterPro" id="IPR017853">
    <property type="entry name" value="GH"/>
</dbReference>
<comment type="catalytic activity">
    <reaction evidence="6">
        <text>Endohydrolysis of (1-&gt;4)-beta-D-xylosidic linkages in xylans.</text>
        <dbReference type="EC" id="3.2.1.8"/>
    </reaction>
</comment>
<dbReference type="AlphaFoldDB" id="A0A6G1FR61"/>
<evidence type="ECO:0000256" key="6">
    <source>
        <dbReference type="RuleBase" id="RU361174"/>
    </source>
</evidence>
<reference evidence="11" key="2">
    <citation type="submission" date="2020-04" db="EMBL/GenBank/DDBJ databases">
        <authorList>
            <consortium name="NCBI Genome Project"/>
        </authorList>
    </citation>
    <scope>NUCLEOTIDE SEQUENCE</scope>
    <source>
        <strain evidence="11">CBS 781.70</strain>
    </source>
</reference>
<feature type="domain" description="GH10" evidence="8">
    <location>
        <begin position="60"/>
        <end position="340"/>
    </location>
</feature>
<dbReference type="OrthoDB" id="3055998at2759"/>
<dbReference type="PANTHER" id="PTHR31490:SF76">
    <property type="entry name" value="ENDO-1,4-BETA-XYLANASE C"/>
    <property type="match status" value="1"/>
</dbReference>
<keyword evidence="2 6" id="KW-0378">Hydrolase</keyword>
<dbReference type="PANTHER" id="PTHR31490">
    <property type="entry name" value="GLYCOSYL HYDROLASE"/>
    <property type="match status" value="1"/>
</dbReference>
<evidence type="ECO:0000313" key="11">
    <source>
        <dbReference type="RefSeq" id="XP_033529849.1"/>
    </source>
</evidence>
<evidence type="ECO:0000313" key="9">
    <source>
        <dbReference type="EMBL" id="KAF1808218.1"/>
    </source>
</evidence>
<reference evidence="11" key="3">
    <citation type="submission" date="2025-04" db="UniProtKB">
        <authorList>
            <consortium name="RefSeq"/>
        </authorList>
    </citation>
    <scope>IDENTIFICATION</scope>
    <source>
        <strain evidence="11">CBS 781.70</strain>
    </source>
</reference>
<evidence type="ECO:0000256" key="5">
    <source>
        <dbReference type="ARBA" id="ARBA00023326"/>
    </source>
</evidence>
<keyword evidence="9" id="KW-0858">Xylan degradation</keyword>
<dbReference type="SUPFAM" id="SSF51445">
    <property type="entry name" value="(Trans)glycosidases"/>
    <property type="match status" value="1"/>
</dbReference>
<sequence length="341" mass="36809">MNWIDLANLLVATGILASWPAQAAPACNVTVPNPIVRAAQAAPGTIAARWAAKNKYFGVAADPGTISNAKKAGIIAKEFTQLTPENSMKWDATEPQRDHFTFGNADQLMNFATSNGQKVRGHTTVWHSQHPAWVEQINDKATLTQVMEKHITQVIGHFKGKIFVWDVVNEAFNEDGSMRDSVFYKVLGEDYIRIAFEAAKKADPAAKLYINDYNLDDPNYAKTKGLIEKVTKWRSQGIPIDGIGSQGHVSAEWNTAKTIPAALKALCAAAPECALTEVDIAGAAPSDFATVTKACLDISNCVGVTIWGVTDADSWRASSTPLLFDASGNKKQAYTAVLNAS</sequence>
<dbReference type="PRINTS" id="PR00134">
    <property type="entry name" value="GLHYDRLASE10"/>
</dbReference>
<evidence type="ECO:0000256" key="2">
    <source>
        <dbReference type="ARBA" id="ARBA00022801"/>
    </source>
</evidence>
<protein>
    <recommendedName>
        <fullName evidence="6">Beta-xylanase</fullName>
        <ecNumber evidence="6">3.2.1.8</ecNumber>
    </recommendedName>
</protein>
<evidence type="ECO:0000256" key="3">
    <source>
        <dbReference type="ARBA" id="ARBA00023277"/>
    </source>
</evidence>
<proteinExistence type="inferred from homology"/>
<accession>A0A6G1FR61</accession>
<dbReference type="RefSeq" id="XP_033529849.1">
    <property type="nucleotide sequence ID" value="XM_033678337.1"/>
</dbReference>
<dbReference type="InterPro" id="IPR044846">
    <property type="entry name" value="GH10"/>
</dbReference>
<keyword evidence="4 6" id="KW-0326">Glycosidase</keyword>
<feature type="chain" id="PRO_5044631519" description="Beta-xylanase" evidence="7">
    <location>
        <begin position="24"/>
        <end position="341"/>
    </location>
</feature>
<keyword evidence="3 6" id="KW-0119">Carbohydrate metabolism</keyword>
<dbReference type="EC" id="3.2.1.8" evidence="6"/>
<dbReference type="GeneID" id="54418907"/>
<evidence type="ECO:0000259" key="8">
    <source>
        <dbReference type="PROSITE" id="PS51760"/>
    </source>
</evidence>
<feature type="signal peptide" evidence="7">
    <location>
        <begin position="1"/>
        <end position="23"/>
    </location>
</feature>
<dbReference type="Pfam" id="PF00331">
    <property type="entry name" value="Glyco_hydro_10"/>
    <property type="match status" value="1"/>
</dbReference>
<dbReference type="GO" id="GO:0031176">
    <property type="term" value="F:endo-1,4-beta-xylanase activity"/>
    <property type="evidence" value="ECO:0007669"/>
    <property type="project" value="UniProtKB-EC"/>
</dbReference>
<keyword evidence="5 6" id="KW-0624">Polysaccharide degradation</keyword>
<evidence type="ECO:0000256" key="4">
    <source>
        <dbReference type="ARBA" id="ARBA00023295"/>
    </source>
</evidence>
<dbReference type="EMBL" id="ML975188">
    <property type="protein sequence ID" value="KAF1808218.1"/>
    <property type="molecule type" value="Genomic_DNA"/>
</dbReference>
<dbReference type="Gene3D" id="3.20.20.80">
    <property type="entry name" value="Glycosidases"/>
    <property type="match status" value="1"/>
</dbReference>
<dbReference type="PROSITE" id="PS51760">
    <property type="entry name" value="GH10_2"/>
    <property type="match status" value="1"/>
</dbReference>
<name>A0A6G1FR61_9PEZI</name>
<dbReference type="InterPro" id="IPR001000">
    <property type="entry name" value="GH10_dom"/>
</dbReference>
<dbReference type="SMART" id="SM00633">
    <property type="entry name" value="Glyco_10"/>
    <property type="match status" value="1"/>
</dbReference>
<organism evidence="9">
    <name type="scientific">Eremomyces bilateralis CBS 781.70</name>
    <dbReference type="NCBI Taxonomy" id="1392243"/>
    <lineage>
        <taxon>Eukaryota</taxon>
        <taxon>Fungi</taxon>
        <taxon>Dikarya</taxon>
        <taxon>Ascomycota</taxon>
        <taxon>Pezizomycotina</taxon>
        <taxon>Dothideomycetes</taxon>
        <taxon>Dothideomycetes incertae sedis</taxon>
        <taxon>Eremomycetales</taxon>
        <taxon>Eremomycetaceae</taxon>
        <taxon>Eremomyces</taxon>
    </lineage>
</organism>
<dbReference type="Proteomes" id="UP000504638">
    <property type="component" value="Unplaced"/>
</dbReference>
<keyword evidence="10" id="KW-1185">Reference proteome</keyword>
<evidence type="ECO:0000256" key="7">
    <source>
        <dbReference type="SAM" id="SignalP"/>
    </source>
</evidence>
<dbReference type="GO" id="GO:0045493">
    <property type="term" value="P:xylan catabolic process"/>
    <property type="evidence" value="ECO:0007669"/>
    <property type="project" value="UniProtKB-KW"/>
</dbReference>
<evidence type="ECO:0000313" key="10">
    <source>
        <dbReference type="Proteomes" id="UP000504638"/>
    </source>
</evidence>
<reference evidence="9 11" key="1">
    <citation type="submission" date="2020-01" db="EMBL/GenBank/DDBJ databases">
        <authorList>
            <consortium name="DOE Joint Genome Institute"/>
            <person name="Haridas S."/>
            <person name="Albert R."/>
            <person name="Binder M."/>
            <person name="Bloem J."/>
            <person name="Labutti K."/>
            <person name="Salamov A."/>
            <person name="Andreopoulos B."/>
            <person name="Baker S.E."/>
            <person name="Barry K."/>
            <person name="Bills G."/>
            <person name="Bluhm B.H."/>
            <person name="Cannon C."/>
            <person name="Castanera R."/>
            <person name="Culley D.E."/>
            <person name="Daum C."/>
            <person name="Ezra D."/>
            <person name="Gonzalez J.B."/>
            <person name="Henrissat B."/>
            <person name="Kuo A."/>
            <person name="Liang C."/>
            <person name="Lipzen A."/>
            <person name="Lutzoni F."/>
            <person name="Magnuson J."/>
            <person name="Mondo S."/>
            <person name="Nolan M."/>
            <person name="Ohm R."/>
            <person name="Pangilinan J."/>
            <person name="Park H.-J."/>
            <person name="Ramirez L."/>
            <person name="Alfaro M."/>
            <person name="Sun H."/>
            <person name="Tritt A."/>
            <person name="Yoshinaga Y."/>
            <person name="Zwiers L.-H."/>
            <person name="Turgeon B.G."/>
            <person name="Goodwin S.B."/>
            <person name="Spatafora J.W."/>
            <person name="Crous P.W."/>
            <person name="Grigoriev I.V."/>
        </authorList>
    </citation>
    <scope>NUCLEOTIDE SEQUENCE</scope>
    <source>
        <strain evidence="9 11">CBS 781.70</strain>
    </source>
</reference>
<keyword evidence="7" id="KW-0732">Signal</keyword>
<comment type="similarity">
    <text evidence="1 6">Belongs to the glycosyl hydrolase 10 (cellulase F) family.</text>
</comment>